<proteinExistence type="predicted"/>
<protein>
    <submittedName>
        <fullName evidence="3">Uncharacterized protein</fullName>
    </submittedName>
</protein>
<accession>A0A6M3XIK0</accession>
<reference evidence="3" key="1">
    <citation type="submission" date="2020-03" db="EMBL/GenBank/DDBJ databases">
        <title>The deep terrestrial virosphere.</title>
        <authorList>
            <person name="Holmfeldt K."/>
            <person name="Nilsson E."/>
            <person name="Simone D."/>
            <person name="Lopez-Fernandez M."/>
            <person name="Wu X."/>
            <person name="de Brujin I."/>
            <person name="Lundin D."/>
            <person name="Andersson A."/>
            <person name="Bertilsson S."/>
            <person name="Dopson M."/>
        </authorList>
    </citation>
    <scope>NUCLEOTIDE SEQUENCE</scope>
    <source>
        <strain evidence="3">TM448B01077</strain>
    </source>
</reference>
<dbReference type="EMBL" id="MT144700">
    <property type="protein sequence ID" value="QJH97758.1"/>
    <property type="molecule type" value="Genomic_DNA"/>
</dbReference>
<evidence type="ECO:0000313" key="3">
    <source>
        <dbReference type="EMBL" id="QJH97758.1"/>
    </source>
</evidence>
<organism evidence="3">
    <name type="scientific">viral metagenome</name>
    <dbReference type="NCBI Taxonomy" id="1070528"/>
    <lineage>
        <taxon>unclassified sequences</taxon>
        <taxon>metagenomes</taxon>
        <taxon>organismal metagenomes</taxon>
    </lineage>
</organism>
<feature type="region of interest" description="Disordered" evidence="1">
    <location>
        <begin position="49"/>
        <end position="75"/>
    </location>
</feature>
<keyword evidence="2" id="KW-0472">Membrane</keyword>
<name>A0A6M3XIK0_9ZZZZ</name>
<gene>
    <name evidence="3" type="ORF">TM448B01077_0016</name>
</gene>
<feature type="transmembrane region" description="Helical" evidence="2">
    <location>
        <begin position="16"/>
        <end position="38"/>
    </location>
</feature>
<sequence>MRGPQQIEDPDREENLGFFAAALVTLAVLLAAGAIGALSALAASALRSAEGAPPAVQAGGALPSPNEPTTEGPSQ</sequence>
<dbReference type="AlphaFoldDB" id="A0A6M3XIK0"/>
<evidence type="ECO:0000256" key="1">
    <source>
        <dbReference type="SAM" id="MobiDB-lite"/>
    </source>
</evidence>
<keyword evidence="2" id="KW-0812">Transmembrane</keyword>
<evidence type="ECO:0000256" key="2">
    <source>
        <dbReference type="SAM" id="Phobius"/>
    </source>
</evidence>
<keyword evidence="2" id="KW-1133">Transmembrane helix</keyword>